<dbReference type="Proteomes" id="UP000426246">
    <property type="component" value="Chromosome"/>
</dbReference>
<dbReference type="EMBL" id="CP034235">
    <property type="protein sequence ID" value="QGQ99167.1"/>
    <property type="molecule type" value="Genomic_DNA"/>
</dbReference>
<name>A0A6B8RTF3_9BACL</name>
<keyword evidence="2" id="KW-1185">Reference proteome</keyword>
<organism evidence="1 2">
    <name type="scientific">Paenibacillus psychroresistens</name>
    <dbReference type="NCBI Taxonomy" id="1778678"/>
    <lineage>
        <taxon>Bacteria</taxon>
        <taxon>Bacillati</taxon>
        <taxon>Bacillota</taxon>
        <taxon>Bacilli</taxon>
        <taxon>Bacillales</taxon>
        <taxon>Paenibacillaceae</taxon>
        <taxon>Paenibacillus</taxon>
    </lineage>
</organism>
<sequence>MTLKQTFEKQQHLRSLFSMKRMVETVLSIHPTVSPSYITNIAKPDITMERYGWLLPRGKTVNYTRITIKVYLKKDLAETSLPIAD</sequence>
<gene>
    <name evidence="1" type="ORF">EHS13_31975</name>
</gene>
<proteinExistence type="predicted"/>
<dbReference type="RefSeq" id="WP_155704276.1">
    <property type="nucleotide sequence ID" value="NZ_CP034235.1"/>
</dbReference>
<protein>
    <submittedName>
        <fullName evidence="1">Uncharacterized protein</fullName>
    </submittedName>
</protein>
<accession>A0A6B8RTF3</accession>
<reference evidence="2" key="1">
    <citation type="submission" date="2018-11" db="EMBL/GenBank/DDBJ databases">
        <title>Complete genome sequence of Paenibacillus sp. ML311-T8.</title>
        <authorList>
            <person name="Nam Y.-D."/>
            <person name="Kang J."/>
            <person name="Chung W.-H."/>
            <person name="Park Y.S."/>
        </authorList>
    </citation>
    <scope>NUCLEOTIDE SEQUENCE [LARGE SCALE GENOMIC DNA]</scope>
    <source>
        <strain evidence="2">ML311-T8</strain>
    </source>
</reference>
<dbReference type="KEGG" id="ppsc:EHS13_31975"/>
<evidence type="ECO:0000313" key="1">
    <source>
        <dbReference type="EMBL" id="QGQ99167.1"/>
    </source>
</evidence>
<dbReference type="AlphaFoldDB" id="A0A6B8RTF3"/>
<evidence type="ECO:0000313" key="2">
    <source>
        <dbReference type="Proteomes" id="UP000426246"/>
    </source>
</evidence>